<dbReference type="InterPro" id="IPR005653">
    <property type="entry name" value="OstA-like_N"/>
</dbReference>
<evidence type="ECO:0000256" key="1">
    <source>
        <dbReference type="SAM" id="SignalP"/>
    </source>
</evidence>
<proteinExistence type="predicted"/>
<feature type="signal peptide" evidence="1">
    <location>
        <begin position="1"/>
        <end position="32"/>
    </location>
</feature>
<dbReference type="EMBL" id="AP008231">
    <property type="protein sequence ID" value="BAD79196.1"/>
    <property type="molecule type" value="Genomic_DNA"/>
</dbReference>
<dbReference type="Pfam" id="PF03968">
    <property type="entry name" value="LptD_N"/>
    <property type="match status" value="1"/>
</dbReference>
<reference evidence="3 4" key="1">
    <citation type="journal article" date="2007" name="Photosyn. Res.">
        <title>Complete nucleotide sequence of the freshwater unicellular cyanobacterium Synechococcus elongatus PCC 6301 chromosome: gene content and organization.</title>
        <authorList>
            <person name="Sugita C."/>
            <person name="Ogata K."/>
            <person name="Shikata M."/>
            <person name="Jikuya H."/>
            <person name="Takano J."/>
            <person name="Furumichi M."/>
            <person name="Kanehisa M."/>
            <person name="Omata T."/>
            <person name="Sugiura M."/>
            <person name="Sugita M."/>
        </authorList>
    </citation>
    <scope>NUCLEOTIDE SEQUENCE [LARGE SCALE GENOMIC DNA]</scope>
    <source>
        <strain evidence="4">ATCC 27144 / PCC 6301 / SAUG 1402/1</strain>
    </source>
</reference>
<name>A0A0H3K2J2_SYNP6</name>
<protein>
    <recommendedName>
        <fullName evidence="2">Organic solvent tolerance-like N-terminal domain-containing protein</fullName>
    </recommendedName>
</protein>
<dbReference type="AlphaFoldDB" id="A0A0H3K2J2"/>
<dbReference type="Gene3D" id="2.60.450.10">
    <property type="entry name" value="Lipopolysaccharide (LPS) transport protein A like domain"/>
    <property type="match status" value="1"/>
</dbReference>
<organism evidence="3 4">
    <name type="scientific">Synechococcus sp. (strain ATCC 27144 / PCC 6301 / SAUG 1402/1)</name>
    <name type="common">Anacystis nidulans</name>
    <dbReference type="NCBI Taxonomy" id="269084"/>
    <lineage>
        <taxon>Bacteria</taxon>
        <taxon>Bacillati</taxon>
        <taxon>Cyanobacteriota</taxon>
        <taxon>Cyanophyceae</taxon>
        <taxon>Synechococcales</taxon>
        <taxon>Synechococcaceae</taxon>
        <taxon>Synechococcus</taxon>
    </lineage>
</organism>
<dbReference type="KEGG" id="syc:syc1006_d"/>
<sequence>MTRTTGMTAVIRRLIWGMSLFAAIAPASWSFAQTTNAPAPAQADQSLTLFSDIQEANSKTGVVTARGNVVILYPARQLRATAAQAQYFSRERRIILTGNVFVQQEGGNSLRGETVTYLIETGKFVALPTPQGQVQSIYNLDSAESP</sequence>
<evidence type="ECO:0000259" key="2">
    <source>
        <dbReference type="Pfam" id="PF03968"/>
    </source>
</evidence>
<feature type="chain" id="PRO_5002613182" description="Organic solvent tolerance-like N-terminal domain-containing protein" evidence="1">
    <location>
        <begin position="33"/>
        <end position="146"/>
    </location>
</feature>
<evidence type="ECO:0000313" key="3">
    <source>
        <dbReference type="EMBL" id="BAD79196.1"/>
    </source>
</evidence>
<gene>
    <name evidence="3" type="ordered locus">syc1006_d</name>
</gene>
<evidence type="ECO:0000313" key="4">
    <source>
        <dbReference type="Proteomes" id="UP000001175"/>
    </source>
</evidence>
<dbReference type="eggNOG" id="COG1934">
    <property type="taxonomic scope" value="Bacteria"/>
</dbReference>
<dbReference type="Proteomes" id="UP000001175">
    <property type="component" value="Chromosome"/>
</dbReference>
<keyword evidence="1" id="KW-0732">Signal</keyword>
<accession>A0A0H3K2J2</accession>
<feature type="domain" description="Organic solvent tolerance-like N-terminal" evidence="2">
    <location>
        <begin position="76"/>
        <end position="122"/>
    </location>
</feature>